<evidence type="ECO:0000256" key="8">
    <source>
        <dbReference type="ARBA" id="ARBA00022679"/>
    </source>
</evidence>
<evidence type="ECO:0000256" key="6">
    <source>
        <dbReference type="ARBA" id="ARBA00022552"/>
    </source>
</evidence>
<evidence type="ECO:0000256" key="5">
    <source>
        <dbReference type="ARBA" id="ARBA00022490"/>
    </source>
</evidence>
<protein>
    <recommendedName>
        <fullName evidence="4 12">Ribosomal RNA small subunit methyltransferase E</fullName>
        <ecNumber evidence="3 12">2.1.1.193</ecNumber>
    </recommendedName>
</protein>
<evidence type="ECO:0000256" key="12">
    <source>
        <dbReference type="PIRNR" id="PIRNR015601"/>
    </source>
</evidence>
<comment type="function">
    <text evidence="10 12">Specifically methylates the N3 position of the uracil ring of uridine 1498 (m3U1498) in 16S rRNA. Acts on the fully assembled 30S ribosomal subunit.</text>
</comment>
<keyword evidence="8 12" id="KW-0808">Transferase</keyword>
<sequence length="274" mass="29348">MRQDPRKVPRPVSLKNFLLLEDTLEAASTGAVFSIGGDEGHHGARVMRLRAGESILVTDACAHQAEASIVSVSKSSFDIELSETPRYEEAPATLLVLVQALAKGGRDESAIEMATELGVDRVIPWQADRSVVQWKGVKEEKGREKWRSRINAAVKQSRRARIPALETAVTSAELAPLIESAVSRGAMVLALHESATERLGRVTRELAMRAANAGEMPGEVWVLVGPEGGISDEEIRRFSAAGATPVLLGNEILRASSAGPAALAALCSVIGRWQ</sequence>
<dbReference type="GO" id="GO:0032259">
    <property type="term" value="P:methylation"/>
    <property type="evidence" value="ECO:0007669"/>
    <property type="project" value="UniProtKB-KW"/>
</dbReference>
<dbReference type="InterPro" id="IPR029026">
    <property type="entry name" value="tRNA_m1G_MTases_N"/>
</dbReference>
<accession>A0ABX6A630</accession>
<dbReference type="CDD" id="cd18084">
    <property type="entry name" value="RsmE-like"/>
    <property type="match status" value="1"/>
</dbReference>
<feature type="domain" description="Ribosomal RNA small subunit methyltransferase E methyltransferase" evidence="13">
    <location>
        <begin position="94"/>
        <end position="266"/>
    </location>
</feature>
<evidence type="ECO:0000313" key="16">
    <source>
        <dbReference type="Proteomes" id="UP000323865"/>
    </source>
</evidence>
<dbReference type="PANTHER" id="PTHR30027:SF3">
    <property type="entry name" value="16S RRNA (URACIL(1498)-N(3))-METHYLTRANSFERASE"/>
    <property type="match status" value="1"/>
</dbReference>
<dbReference type="NCBIfam" id="NF008693">
    <property type="entry name" value="PRK11713.2-3"/>
    <property type="match status" value="1"/>
</dbReference>
<dbReference type="InterPro" id="IPR015947">
    <property type="entry name" value="PUA-like_sf"/>
</dbReference>
<keyword evidence="6 12" id="KW-0698">rRNA processing</keyword>
<dbReference type="PANTHER" id="PTHR30027">
    <property type="entry name" value="RIBOSOMAL RNA SMALL SUBUNIT METHYLTRANSFERASE E"/>
    <property type="match status" value="1"/>
</dbReference>
<dbReference type="GO" id="GO:0008168">
    <property type="term" value="F:methyltransferase activity"/>
    <property type="evidence" value="ECO:0007669"/>
    <property type="project" value="UniProtKB-KW"/>
</dbReference>
<evidence type="ECO:0000256" key="11">
    <source>
        <dbReference type="ARBA" id="ARBA00047944"/>
    </source>
</evidence>
<dbReference type="Gene3D" id="2.40.240.20">
    <property type="entry name" value="Hypothetical PUA domain-like, domain 1"/>
    <property type="match status" value="1"/>
</dbReference>
<evidence type="ECO:0000256" key="1">
    <source>
        <dbReference type="ARBA" id="ARBA00004496"/>
    </source>
</evidence>
<evidence type="ECO:0000256" key="7">
    <source>
        <dbReference type="ARBA" id="ARBA00022603"/>
    </source>
</evidence>
<comment type="similarity">
    <text evidence="2 12">Belongs to the RNA methyltransferase RsmE family.</text>
</comment>
<dbReference type="Gene3D" id="3.40.1280.10">
    <property type="match status" value="1"/>
</dbReference>
<evidence type="ECO:0000313" key="15">
    <source>
        <dbReference type="EMBL" id="QEU12026.1"/>
    </source>
</evidence>
<dbReference type="Pfam" id="PF04452">
    <property type="entry name" value="Methyltrans_RNA"/>
    <property type="match status" value="1"/>
</dbReference>
<reference evidence="15 16" key="1">
    <citation type="submission" date="2019-09" db="EMBL/GenBank/DDBJ databases">
        <title>FDA dAtabase for Regulatory Grade micrObial Sequences (FDA-ARGOS): Supporting development and validation of Infectious Disease Dx tests.</title>
        <authorList>
            <person name="Sciortino C."/>
            <person name="Tallon L."/>
            <person name="Sadzewicz L."/>
            <person name="Vavikolanu K."/>
            <person name="Mehta A."/>
            <person name="Aluvathingal J."/>
            <person name="Nadendla S."/>
            <person name="Nandy P."/>
            <person name="Geyer C."/>
            <person name="Yan Y."/>
            <person name="Sichtig H."/>
        </authorList>
    </citation>
    <scope>NUCLEOTIDE SEQUENCE [LARGE SCALE GENOMIC DNA]</scope>
    <source>
        <strain evidence="15 16">FDAARGOS_640</strain>
    </source>
</reference>
<proteinExistence type="inferred from homology"/>
<dbReference type="InterPro" id="IPR006700">
    <property type="entry name" value="RsmE"/>
</dbReference>
<feature type="domain" description="Ribosomal RNA small subunit methyltransferase E PUA-like" evidence="14">
    <location>
        <begin position="36"/>
        <end position="81"/>
    </location>
</feature>
<keyword evidence="5 12" id="KW-0963">Cytoplasm</keyword>
<dbReference type="EC" id="2.1.1.193" evidence="3 12"/>
<gene>
    <name evidence="15" type="ORF">FOB48_06740</name>
</gene>
<dbReference type="Pfam" id="PF20260">
    <property type="entry name" value="PUA_4"/>
    <property type="match status" value="1"/>
</dbReference>
<name>A0ABX6A630_9MICO</name>
<dbReference type="EMBL" id="CP044108">
    <property type="protein sequence ID" value="QEU12026.1"/>
    <property type="molecule type" value="Genomic_DNA"/>
</dbReference>
<evidence type="ECO:0000259" key="13">
    <source>
        <dbReference type="Pfam" id="PF04452"/>
    </source>
</evidence>
<keyword evidence="9 12" id="KW-0949">S-adenosyl-L-methionine</keyword>
<keyword evidence="7 12" id="KW-0489">Methyltransferase</keyword>
<evidence type="ECO:0000256" key="4">
    <source>
        <dbReference type="ARBA" id="ARBA00013673"/>
    </source>
</evidence>
<dbReference type="NCBIfam" id="TIGR00046">
    <property type="entry name" value="RsmE family RNA methyltransferase"/>
    <property type="match status" value="1"/>
</dbReference>
<dbReference type="Proteomes" id="UP000323865">
    <property type="component" value="Chromosome"/>
</dbReference>
<evidence type="ECO:0000256" key="9">
    <source>
        <dbReference type="ARBA" id="ARBA00022691"/>
    </source>
</evidence>
<comment type="catalytic activity">
    <reaction evidence="11 12">
        <text>uridine(1498) in 16S rRNA + S-adenosyl-L-methionine = N(3)-methyluridine(1498) in 16S rRNA + S-adenosyl-L-homocysteine + H(+)</text>
        <dbReference type="Rhea" id="RHEA:42920"/>
        <dbReference type="Rhea" id="RHEA-COMP:10283"/>
        <dbReference type="Rhea" id="RHEA-COMP:10284"/>
        <dbReference type="ChEBI" id="CHEBI:15378"/>
        <dbReference type="ChEBI" id="CHEBI:57856"/>
        <dbReference type="ChEBI" id="CHEBI:59789"/>
        <dbReference type="ChEBI" id="CHEBI:65315"/>
        <dbReference type="ChEBI" id="CHEBI:74502"/>
        <dbReference type="EC" id="2.1.1.193"/>
    </reaction>
</comment>
<comment type="subcellular location">
    <subcellularLocation>
        <location evidence="1 12">Cytoplasm</location>
    </subcellularLocation>
</comment>
<dbReference type="InterPro" id="IPR046887">
    <property type="entry name" value="RsmE_PUA-like"/>
</dbReference>
<keyword evidence="16" id="KW-1185">Reference proteome</keyword>
<dbReference type="InterPro" id="IPR046886">
    <property type="entry name" value="RsmE_MTase_dom"/>
</dbReference>
<dbReference type="InterPro" id="IPR029028">
    <property type="entry name" value="Alpha/beta_knot_MTases"/>
</dbReference>
<organism evidence="15 16">
    <name type="scientific">Dermabacter vaginalis</name>
    <dbReference type="NCBI Taxonomy" id="1630135"/>
    <lineage>
        <taxon>Bacteria</taxon>
        <taxon>Bacillati</taxon>
        <taxon>Actinomycetota</taxon>
        <taxon>Actinomycetes</taxon>
        <taxon>Micrococcales</taxon>
        <taxon>Dermabacteraceae</taxon>
        <taxon>Dermabacter</taxon>
    </lineage>
</organism>
<evidence type="ECO:0000256" key="3">
    <source>
        <dbReference type="ARBA" id="ARBA00012328"/>
    </source>
</evidence>
<dbReference type="SUPFAM" id="SSF75217">
    <property type="entry name" value="alpha/beta knot"/>
    <property type="match status" value="1"/>
</dbReference>
<evidence type="ECO:0000256" key="10">
    <source>
        <dbReference type="ARBA" id="ARBA00025699"/>
    </source>
</evidence>
<evidence type="ECO:0000256" key="2">
    <source>
        <dbReference type="ARBA" id="ARBA00005528"/>
    </source>
</evidence>
<dbReference type="PIRSF" id="PIRSF015601">
    <property type="entry name" value="MTase_slr0722"/>
    <property type="match status" value="1"/>
</dbReference>
<evidence type="ECO:0000259" key="14">
    <source>
        <dbReference type="Pfam" id="PF20260"/>
    </source>
</evidence>
<dbReference type="SUPFAM" id="SSF88697">
    <property type="entry name" value="PUA domain-like"/>
    <property type="match status" value="1"/>
</dbReference>